<evidence type="ECO:0000313" key="6">
    <source>
        <dbReference type="Proteomes" id="UP000070226"/>
    </source>
</evidence>
<dbReference type="Proteomes" id="UP000070226">
    <property type="component" value="Unassembled WGS sequence"/>
</dbReference>
<dbReference type="EMBL" id="LRQT01000004">
    <property type="protein sequence ID" value="KXA65440.1"/>
    <property type="molecule type" value="Genomic_DNA"/>
</dbReference>
<keyword evidence="3" id="KW-0414">Isoprene biosynthesis</keyword>
<reference evidence="5" key="2">
    <citation type="submission" date="2023-05" db="EMBL/GenBank/DDBJ databases">
        <title>Cataloging the Phylogenetic Diversity of Human Bladder Bacteria.</title>
        <authorList>
            <person name="Du J."/>
        </authorList>
    </citation>
    <scope>NUCLEOTIDE SEQUENCE</scope>
    <source>
        <strain evidence="5">UMB10101</strain>
    </source>
</reference>
<dbReference type="CDD" id="cd02516">
    <property type="entry name" value="CDP-ME_synthetase"/>
    <property type="match status" value="1"/>
</dbReference>
<evidence type="ECO:0000256" key="3">
    <source>
        <dbReference type="ARBA" id="ARBA00023229"/>
    </source>
</evidence>
<dbReference type="EMBL" id="JASORJ010000009">
    <property type="protein sequence ID" value="MDK7357246.1"/>
    <property type="molecule type" value="Genomic_DNA"/>
</dbReference>
<comment type="caution">
    <text evidence="4">The sequence shown here is derived from an EMBL/GenBank/DDBJ whole genome shotgun (WGS) entry which is preliminary data.</text>
</comment>
<evidence type="ECO:0000256" key="1">
    <source>
        <dbReference type="ARBA" id="ARBA00022679"/>
    </source>
</evidence>
<dbReference type="PANTHER" id="PTHR32125:SF4">
    <property type="entry name" value="2-C-METHYL-D-ERYTHRITOL 4-PHOSPHATE CYTIDYLYLTRANSFERASE, CHLOROPLASTIC"/>
    <property type="match status" value="1"/>
</dbReference>
<dbReference type="InterPro" id="IPR034683">
    <property type="entry name" value="IspD/TarI"/>
</dbReference>
<dbReference type="InterPro" id="IPR018294">
    <property type="entry name" value="ISPD_synthase_CS"/>
</dbReference>
<protein>
    <submittedName>
        <fullName evidence="5">IspD/TarI family cytidylyltransferase</fullName>
        <ecNumber evidence="5">2.7.7.-</ecNumber>
    </submittedName>
    <submittedName>
        <fullName evidence="4">Putative 2-C-methyl-D-erythritol 4-phosphate cytidylyltransferase</fullName>
    </submittedName>
</protein>
<dbReference type="EC" id="2.7.7.-" evidence="5"/>
<dbReference type="InterPro" id="IPR050088">
    <property type="entry name" value="IspD/TarI_cytidylyltransf_bact"/>
</dbReference>
<accession>A0A133S6W1</accession>
<dbReference type="GO" id="GO:0008299">
    <property type="term" value="P:isoprenoid biosynthetic process"/>
    <property type="evidence" value="ECO:0007669"/>
    <property type="project" value="UniProtKB-KW"/>
</dbReference>
<evidence type="ECO:0000256" key="2">
    <source>
        <dbReference type="ARBA" id="ARBA00022695"/>
    </source>
</evidence>
<dbReference type="PROSITE" id="PS01295">
    <property type="entry name" value="ISPD"/>
    <property type="match status" value="1"/>
</dbReference>
<reference evidence="4 6" key="1">
    <citation type="submission" date="2016-01" db="EMBL/GenBank/DDBJ databases">
        <authorList>
            <person name="Oliw E.H."/>
        </authorList>
    </citation>
    <scope>NUCLEOTIDE SEQUENCE [LARGE SCALE GENOMIC DNA]</scope>
    <source>
        <strain evidence="4 6">CMW7756B</strain>
    </source>
</reference>
<sequence length="239" mass="26585">MKRIAVIFAGGVGSRMKNDKMPKQFLEWNGKPILIQTLSIFEEEPFIDGIVLVCKSDWMDYAKALIAKEGLQKIVSIVPGGETALDSQYNGLLEVKRLYGVDDITVLIHDGVRPLVDRSTIVRNIRSVETKGSAITVTPAIETVMVTDDGEIKTILNRQQCLMAKAPQSFRLVDILSVHDTSIAEGIHDFIDSASMMMHYGYPLYPVWGEPENIKITTPSDYYMFTGILKNRESGGEGN</sequence>
<proteinExistence type="predicted"/>
<dbReference type="SUPFAM" id="SSF53448">
    <property type="entry name" value="Nucleotide-diphospho-sugar transferases"/>
    <property type="match status" value="1"/>
</dbReference>
<dbReference type="PATRIC" id="fig|39777.7.peg.203"/>
<dbReference type="Pfam" id="PF01128">
    <property type="entry name" value="IspD"/>
    <property type="match status" value="1"/>
</dbReference>
<gene>
    <name evidence="4" type="ORF">HMPREF3233_00210</name>
    <name evidence="5" type="ORF">QP520_06365</name>
</gene>
<dbReference type="Proteomes" id="UP001236274">
    <property type="component" value="Unassembled WGS sequence"/>
</dbReference>
<organism evidence="4">
    <name type="scientific">Veillonella atypica</name>
    <dbReference type="NCBI Taxonomy" id="39777"/>
    <lineage>
        <taxon>Bacteria</taxon>
        <taxon>Bacillati</taxon>
        <taxon>Bacillota</taxon>
        <taxon>Negativicutes</taxon>
        <taxon>Veillonellales</taxon>
        <taxon>Veillonellaceae</taxon>
        <taxon>Veillonella</taxon>
    </lineage>
</organism>
<evidence type="ECO:0000313" key="5">
    <source>
        <dbReference type="EMBL" id="MDK7357246.1"/>
    </source>
</evidence>
<dbReference type="RefSeq" id="WP_009660935.1">
    <property type="nucleotide sequence ID" value="NZ_CABFMO010000044.1"/>
</dbReference>
<evidence type="ECO:0000313" key="4">
    <source>
        <dbReference type="EMBL" id="KXA65440.1"/>
    </source>
</evidence>
<dbReference type="GO" id="GO:0050518">
    <property type="term" value="F:2-C-methyl-D-erythritol 4-phosphate cytidylyltransferase activity"/>
    <property type="evidence" value="ECO:0007669"/>
    <property type="project" value="TreeGrafter"/>
</dbReference>
<dbReference type="PANTHER" id="PTHR32125">
    <property type="entry name" value="2-C-METHYL-D-ERYTHRITOL 4-PHOSPHATE CYTIDYLYLTRANSFERASE, CHLOROPLASTIC"/>
    <property type="match status" value="1"/>
</dbReference>
<dbReference type="Gene3D" id="3.90.550.10">
    <property type="entry name" value="Spore Coat Polysaccharide Biosynthesis Protein SpsA, Chain A"/>
    <property type="match status" value="1"/>
</dbReference>
<dbReference type="AlphaFoldDB" id="A0A133S6W1"/>
<dbReference type="InterPro" id="IPR029044">
    <property type="entry name" value="Nucleotide-diphossugar_trans"/>
</dbReference>
<dbReference type="STRING" id="39777.B7L28_03245"/>
<keyword evidence="1 4" id="KW-0808">Transferase</keyword>
<keyword evidence="2 4" id="KW-0548">Nucleotidyltransferase</keyword>
<name>A0A133S6W1_9FIRM</name>